<keyword evidence="2" id="KW-1185">Reference proteome</keyword>
<sequence>MQTRTLHRAQENLKVIQRPAFMDHSSAAAQRSCWIGHGRRCSPSYVLPERSAAIVCFAECSTAALVRWSPAINANAYVDEDCSLTENVKPQTGRSSESEERDGMVKAIPDYRDSQKDADAKQVTMRSYMDVMVIAVDFASTSASVPIIAVAPPRSILNRYITSDLRDVQAGMDSPTFRDSCDQSSCQSGVAMQWESASACSSKSVLCLRKMRDSIVLLAAPSLLPSTSSLITILSNFSVLVSISLQIAILSLFSSFAMSQQYISDIKVVYNTEPINAVHEINGKGDNVNRGRRATPVYLQPVYTTHAEVACNSFRLVIQNSKDSKRSDLAKGACGAYRYLLPLSDMLNETKITSLGLLRLSSAITSLPSGYSGMSDNINKDRKGDYLYLIWKTVTVSFTQKYNLGLDVYYGSMPSQEPRSALTDINGGDGNINKDFGGSFVWLANLYINHPAVASVGFHVVIQNDNTPMEMDLAKGAGGQYRYIRNMRDQGIHAKITGARLLRSKSAVSKPPSGYDGMSTNINKGRGKSYLYVVWKTEEVQHDTRFVSGITVEYGSKLSQQSVTYVTDIHGGGDDINMGFHGCYVWISASYTSRAADACNSFVVVVQDKEDPDRPNLAKGAGGSYRYIVPVSDASNDRRITYIRLLRTHSAVSTPPNGYSGMSTNLNDGRGGDFLYLIWRDTTVPIEGQDVSGITVTH</sequence>
<dbReference type="Proteomes" id="UP001148662">
    <property type="component" value="Unassembled WGS sequence"/>
</dbReference>
<organism evidence="1 2">
    <name type="scientific">Phlebia brevispora</name>
    <dbReference type="NCBI Taxonomy" id="194682"/>
    <lineage>
        <taxon>Eukaryota</taxon>
        <taxon>Fungi</taxon>
        <taxon>Dikarya</taxon>
        <taxon>Basidiomycota</taxon>
        <taxon>Agaricomycotina</taxon>
        <taxon>Agaricomycetes</taxon>
        <taxon>Polyporales</taxon>
        <taxon>Meruliaceae</taxon>
        <taxon>Phlebia</taxon>
    </lineage>
</organism>
<comment type="caution">
    <text evidence="1">The sequence shown here is derived from an EMBL/GenBank/DDBJ whole genome shotgun (WGS) entry which is preliminary data.</text>
</comment>
<evidence type="ECO:0000313" key="1">
    <source>
        <dbReference type="EMBL" id="KAJ3559519.1"/>
    </source>
</evidence>
<name>A0ACC1TF23_9APHY</name>
<accession>A0ACC1TF23</accession>
<gene>
    <name evidence="1" type="ORF">NM688_g292</name>
</gene>
<proteinExistence type="predicted"/>
<evidence type="ECO:0000313" key="2">
    <source>
        <dbReference type="Proteomes" id="UP001148662"/>
    </source>
</evidence>
<dbReference type="EMBL" id="JANHOG010000021">
    <property type="protein sequence ID" value="KAJ3559519.1"/>
    <property type="molecule type" value="Genomic_DNA"/>
</dbReference>
<reference evidence="1" key="1">
    <citation type="submission" date="2022-07" db="EMBL/GenBank/DDBJ databases">
        <title>Genome Sequence of Phlebia brevispora.</title>
        <authorList>
            <person name="Buettner E."/>
        </authorList>
    </citation>
    <scope>NUCLEOTIDE SEQUENCE</scope>
    <source>
        <strain evidence="1">MPL23</strain>
    </source>
</reference>
<protein>
    <submittedName>
        <fullName evidence="1">Uncharacterized protein</fullName>
    </submittedName>
</protein>